<accession>A0A1V3IMR2</accession>
<dbReference type="Proteomes" id="UP000188728">
    <property type="component" value="Unassembled WGS sequence"/>
</dbReference>
<proteinExistence type="predicted"/>
<evidence type="ECO:0000313" key="1">
    <source>
        <dbReference type="EMBL" id="OOF43305.1"/>
    </source>
</evidence>
<protein>
    <submittedName>
        <fullName evidence="1">Uncharacterized protein</fullName>
    </submittedName>
</protein>
<evidence type="ECO:0000313" key="2">
    <source>
        <dbReference type="Proteomes" id="UP000188728"/>
    </source>
</evidence>
<comment type="caution">
    <text evidence="1">The sequence shown here is derived from an EMBL/GenBank/DDBJ whole genome shotgun (WGS) entry which is preliminary data.</text>
</comment>
<sequence>MKRKRKPVYDVIGITHTGNQENIARFDNKAKILKGLRQQGLDFERYQSITITKTTLIIYETKSLSET</sequence>
<name>A0A1V3IMR2_9PAST</name>
<dbReference type="AlphaFoldDB" id="A0A1V3IMR2"/>
<gene>
    <name evidence="1" type="ORF">BKK51_11740</name>
</gene>
<dbReference type="EMBL" id="MLHK01000075">
    <property type="protein sequence ID" value="OOF43305.1"/>
    <property type="molecule type" value="Genomic_DNA"/>
</dbReference>
<dbReference type="RefSeq" id="WP_077474688.1">
    <property type="nucleotide sequence ID" value="NZ_MLHK01000075.1"/>
</dbReference>
<organism evidence="1 2">
    <name type="scientific">Rodentibacter trehalosifermentans</name>
    <dbReference type="NCBI Taxonomy" id="1908263"/>
    <lineage>
        <taxon>Bacteria</taxon>
        <taxon>Pseudomonadati</taxon>
        <taxon>Pseudomonadota</taxon>
        <taxon>Gammaproteobacteria</taxon>
        <taxon>Pasteurellales</taxon>
        <taxon>Pasteurellaceae</taxon>
        <taxon>Rodentibacter</taxon>
    </lineage>
</organism>
<reference evidence="1 2" key="1">
    <citation type="submission" date="2016-10" db="EMBL/GenBank/DDBJ databases">
        <title>Rodentibacter gen. nov. and new species.</title>
        <authorList>
            <person name="Christensen H."/>
        </authorList>
    </citation>
    <scope>NUCLEOTIDE SEQUENCE [LARGE SCALE GENOMIC DNA]</scope>
    <source>
        <strain evidence="1 2">H1983213011</strain>
    </source>
</reference>